<keyword evidence="5 7" id="KW-0687">Ribonucleoprotein</keyword>
<organism evidence="9">
    <name type="scientific">Davidia involucrata</name>
    <name type="common">Dove tree</name>
    <dbReference type="NCBI Taxonomy" id="16924"/>
    <lineage>
        <taxon>Eukaryota</taxon>
        <taxon>Viridiplantae</taxon>
        <taxon>Streptophyta</taxon>
        <taxon>Embryophyta</taxon>
        <taxon>Tracheophyta</taxon>
        <taxon>Spermatophyta</taxon>
        <taxon>Magnoliopsida</taxon>
        <taxon>eudicotyledons</taxon>
        <taxon>Gunneridae</taxon>
        <taxon>Pentapetalae</taxon>
        <taxon>asterids</taxon>
        <taxon>Cornales</taxon>
        <taxon>Nyssaceae</taxon>
        <taxon>Davidia</taxon>
    </lineage>
</organism>
<dbReference type="InterPro" id="IPR001163">
    <property type="entry name" value="Sm_dom_euk/arc"/>
</dbReference>
<keyword evidence="2 7" id="KW-0963">Cytoplasm</keyword>
<evidence type="ECO:0000256" key="1">
    <source>
        <dbReference type="ARBA" id="ARBA00006850"/>
    </source>
</evidence>
<dbReference type="Gene3D" id="2.30.30.100">
    <property type="match status" value="1"/>
</dbReference>
<dbReference type="GO" id="GO:1990726">
    <property type="term" value="C:Lsm1-7-Pat1 complex"/>
    <property type="evidence" value="ECO:0007669"/>
    <property type="project" value="TreeGrafter"/>
</dbReference>
<dbReference type="PANTHER" id="PTHR15588">
    <property type="entry name" value="LSM1"/>
    <property type="match status" value="1"/>
</dbReference>
<dbReference type="GO" id="GO:0009631">
    <property type="term" value="P:cold acclimation"/>
    <property type="evidence" value="ECO:0007669"/>
    <property type="project" value="UniProtKB-ARBA"/>
</dbReference>
<dbReference type="SUPFAM" id="SSF50182">
    <property type="entry name" value="Sm-like ribonucleoproteins"/>
    <property type="match status" value="1"/>
</dbReference>
<dbReference type="InterPro" id="IPR010920">
    <property type="entry name" value="LSM_dom_sf"/>
</dbReference>
<evidence type="ECO:0000256" key="4">
    <source>
        <dbReference type="ARBA" id="ARBA00022884"/>
    </source>
</evidence>
<dbReference type="FunFam" id="2.30.30.100:FF:000029">
    <property type="entry name" value="U6 snRNA-associated Sm-like protein LSm1"/>
    <property type="match status" value="1"/>
</dbReference>
<comment type="function">
    <text evidence="6">Component of the cytoplasmic LSM1-LSM7 complex which is involved in mRNA degradation by promoting decapping and leading to accurate 5'-3' mRNA decay. LSM1A and LSM1B are essential for the formation of the cytoplasmic LSM1-LSM7 complex which regulates developmental gene expression by the decapping of specific development-related transcripts. Required for P-body formation during heat stress.</text>
</comment>
<dbReference type="EMBL" id="GHES01045035">
    <property type="protein sequence ID" value="MPA75594.1"/>
    <property type="molecule type" value="Transcribed_RNA"/>
</dbReference>
<dbReference type="InterPro" id="IPR047575">
    <property type="entry name" value="Sm"/>
</dbReference>
<reference evidence="9" key="1">
    <citation type="submission" date="2019-08" db="EMBL/GenBank/DDBJ databases">
        <title>Reference gene set and small RNA set construction with multiple tissues from Davidia involucrata Baill.</title>
        <authorList>
            <person name="Yang H."/>
            <person name="Zhou C."/>
            <person name="Li G."/>
            <person name="Wang J."/>
            <person name="Gao P."/>
            <person name="Wang M."/>
            <person name="Wang R."/>
            <person name="Zhao Y."/>
        </authorList>
    </citation>
    <scope>NUCLEOTIDE SEQUENCE</scope>
    <source>
        <tissue evidence="9">Mixed with DoveR01_LX</tissue>
    </source>
</reference>
<dbReference type="SMART" id="SM00651">
    <property type="entry name" value="Sm"/>
    <property type="match status" value="1"/>
</dbReference>
<dbReference type="GO" id="GO:0006397">
    <property type="term" value="P:mRNA processing"/>
    <property type="evidence" value="ECO:0007669"/>
    <property type="project" value="UniProtKB-UniRule"/>
</dbReference>
<dbReference type="InterPro" id="IPR034104">
    <property type="entry name" value="Lsm1"/>
</dbReference>
<comment type="subunit">
    <text evidence="7">Component of the heptameric LSM1-LSM7 complex that forms a seven-membered ring structure with a donut shape.</text>
</comment>
<dbReference type="GO" id="GO:1990904">
    <property type="term" value="C:ribonucleoprotein complex"/>
    <property type="evidence" value="ECO:0007669"/>
    <property type="project" value="UniProtKB-KW"/>
</dbReference>
<gene>
    <name evidence="7" type="primary">LSM1</name>
    <name evidence="9" type="ORF">Din_045035</name>
</gene>
<evidence type="ECO:0000256" key="7">
    <source>
        <dbReference type="RuleBase" id="RU365047"/>
    </source>
</evidence>
<evidence type="ECO:0000256" key="6">
    <source>
        <dbReference type="ARBA" id="ARBA00058260"/>
    </source>
</evidence>
<proteinExistence type="inferred from homology"/>
<keyword evidence="4 7" id="KW-0694">RNA-binding</keyword>
<dbReference type="PROSITE" id="PS52002">
    <property type="entry name" value="SM"/>
    <property type="match status" value="1"/>
</dbReference>
<dbReference type="AlphaFoldDB" id="A0A5B7C4H4"/>
<dbReference type="GO" id="GO:0000290">
    <property type="term" value="P:deadenylation-dependent decapping of nuclear-transcribed mRNA"/>
    <property type="evidence" value="ECO:0007669"/>
    <property type="project" value="TreeGrafter"/>
</dbReference>
<comment type="similarity">
    <text evidence="1 7">Belongs to the snRNP Sm proteins family.</text>
</comment>
<evidence type="ECO:0000259" key="8">
    <source>
        <dbReference type="PROSITE" id="PS52002"/>
    </source>
</evidence>
<comment type="subcellular location">
    <subcellularLocation>
        <location evidence="7">Cytoplasm</location>
    </subcellularLocation>
    <subcellularLocation>
        <location evidence="7">Cytoplasm</location>
        <location evidence="7">P-body</location>
    </subcellularLocation>
</comment>
<protein>
    <recommendedName>
        <fullName evidence="7">U6 snRNA-associated Sm-like protein LSm1</fullName>
    </recommendedName>
</protein>
<dbReference type="GO" id="GO:0000932">
    <property type="term" value="C:P-body"/>
    <property type="evidence" value="ECO:0007669"/>
    <property type="project" value="UniProtKB-SubCell"/>
</dbReference>
<evidence type="ECO:0000256" key="5">
    <source>
        <dbReference type="ARBA" id="ARBA00023274"/>
    </source>
</evidence>
<evidence type="ECO:0000256" key="3">
    <source>
        <dbReference type="ARBA" id="ARBA00022664"/>
    </source>
</evidence>
<dbReference type="PANTHER" id="PTHR15588:SF8">
    <property type="entry name" value="U6 SNRNA-ASSOCIATED SM-LIKE PROTEIN LSM1"/>
    <property type="match status" value="1"/>
</dbReference>
<dbReference type="InterPro" id="IPR044642">
    <property type="entry name" value="PTHR15588"/>
</dbReference>
<sequence length="129" mass="14466">MSWQGPDDTFLSTSLASYLDKKLVVLLRDGRKLLGILRSFDQFANVVLEGACERVIVGDLYSEIPIGLYIIRGENVVLIGELDLDKEELPPHLTLVSAAEITRAQKAETDSLDLKGSMRKRMEFLDLEQ</sequence>
<evidence type="ECO:0000256" key="2">
    <source>
        <dbReference type="ARBA" id="ARBA00022490"/>
    </source>
</evidence>
<accession>A0A5B7C4H4</accession>
<feature type="domain" description="Sm" evidence="8">
    <location>
        <begin position="10"/>
        <end position="85"/>
    </location>
</feature>
<dbReference type="Pfam" id="PF01423">
    <property type="entry name" value="LSM"/>
    <property type="match status" value="1"/>
</dbReference>
<dbReference type="CDD" id="cd01728">
    <property type="entry name" value="LSm1"/>
    <property type="match status" value="1"/>
</dbReference>
<evidence type="ECO:0000313" key="9">
    <source>
        <dbReference type="EMBL" id="MPA75594.1"/>
    </source>
</evidence>
<name>A0A5B7C4H4_DAVIN</name>
<dbReference type="GO" id="GO:0042538">
    <property type="term" value="P:hyperosmotic salinity response"/>
    <property type="evidence" value="ECO:0007669"/>
    <property type="project" value="UniProtKB-ARBA"/>
</dbReference>
<dbReference type="GO" id="GO:0003729">
    <property type="term" value="F:mRNA binding"/>
    <property type="evidence" value="ECO:0007669"/>
    <property type="project" value="TreeGrafter"/>
</dbReference>
<keyword evidence="3 7" id="KW-0507">mRNA processing</keyword>